<evidence type="ECO:0000259" key="7">
    <source>
        <dbReference type="Pfam" id="PF01555"/>
    </source>
</evidence>
<accession>A0A8S0Y709</accession>
<comment type="caution">
    <text evidence="8">The sequence shown here is derived from an EMBL/GenBank/DDBJ whole genome shotgun (WGS) entry which is preliminary data.</text>
</comment>
<keyword evidence="4" id="KW-0808">Transferase</keyword>
<dbReference type="Gene3D" id="3.40.50.150">
    <property type="entry name" value="Vaccinia Virus protein VP39"/>
    <property type="match status" value="1"/>
</dbReference>
<dbReference type="EC" id="2.1.1.72" evidence="2"/>
<dbReference type="AlphaFoldDB" id="A0A8S0Y709"/>
<reference evidence="8 9" key="1">
    <citation type="submission" date="2020-02" db="EMBL/GenBank/DDBJ databases">
        <authorList>
            <person name="Hogendoorn C."/>
        </authorList>
    </citation>
    <scope>NUCLEOTIDE SEQUENCE [LARGE SCALE GENOMIC DNA]</scope>
    <source>
        <strain evidence="8">METHB21</strain>
    </source>
</reference>
<evidence type="ECO:0000256" key="6">
    <source>
        <dbReference type="ARBA" id="ARBA00047942"/>
    </source>
</evidence>
<dbReference type="Proteomes" id="UP000494216">
    <property type="component" value="Unassembled WGS sequence"/>
</dbReference>
<keyword evidence="5" id="KW-0949">S-adenosyl-L-methionine</keyword>
<evidence type="ECO:0000256" key="1">
    <source>
        <dbReference type="ARBA" id="ARBA00006594"/>
    </source>
</evidence>
<evidence type="ECO:0000256" key="2">
    <source>
        <dbReference type="ARBA" id="ARBA00011900"/>
    </source>
</evidence>
<dbReference type="InterPro" id="IPR029063">
    <property type="entry name" value="SAM-dependent_MTases_sf"/>
</dbReference>
<evidence type="ECO:0000256" key="3">
    <source>
        <dbReference type="ARBA" id="ARBA00022603"/>
    </source>
</evidence>
<gene>
    <name evidence="8" type="ORF">METHB2_770007</name>
</gene>
<keyword evidence="3" id="KW-0489">Methyltransferase</keyword>
<proteinExistence type="inferred from homology"/>
<dbReference type="GO" id="GO:0009007">
    <property type="term" value="F:site-specific DNA-methyltransferase (adenine-specific) activity"/>
    <property type="evidence" value="ECO:0007669"/>
    <property type="project" value="UniProtKB-EC"/>
</dbReference>
<feature type="domain" description="DNA methylase N-4/N-6" evidence="7">
    <location>
        <begin position="92"/>
        <end position="381"/>
    </location>
</feature>
<comment type="similarity">
    <text evidence="1">Belongs to the N(4)/N(6)-methyltransferase family.</text>
</comment>
<organism evidence="8 9">
    <name type="scientific">Candidatus Methylobacter favarea</name>
    <dbReference type="NCBI Taxonomy" id="2707345"/>
    <lineage>
        <taxon>Bacteria</taxon>
        <taxon>Pseudomonadati</taxon>
        <taxon>Pseudomonadota</taxon>
        <taxon>Gammaproteobacteria</taxon>
        <taxon>Methylococcales</taxon>
        <taxon>Methylococcaceae</taxon>
        <taxon>Methylobacter</taxon>
    </lineage>
</organism>
<evidence type="ECO:0000313" key="8">
    <source>
        <dbReference type="EMBL" id="CAA9892639.1"/>
    </source>
</evidence>
<dbReference type="EMBL" id="CADCXN010000110">
    <property type="protein sequence ID" value="CAA9892639.1"/>
    <property type="molecule type" value="Genomic_DNA"/>
</dbReference>
<sequence length="551" mass="63316">MAHKNKNMADNYDDYSREELIRELRLRDRRPRFGLVWERKEIEHEKAVNDDFVTLDFDPALSCGEAPYRNLIIEGDNFDALRYLRMTHAGKVKCIYIDPPYNTGNRDFIYNDRFVDKDDAYRHSKWLEFMNRRLLLARELLAEEGVIFVSIDDGEGANLRLLMDSIFGENNFLACIAWEKRYTRSNNAKLFYSLKDWIIVFRTSPAVATMKEARTAKADANFSNPDNDPSGAWMTCSYVNPATKEKRPNLVYPIFSPKEIEIKHPTHAWKYSMTEHERHKAENRLWWGNNNDAMYPRLKLYLSETKGMVPIDLWSYKDSGTTDDGGNEIKDIFGEAVFDNPKPTQLIERILRIATTPGDIVLDFFAGSGTTAHAVMRLNAEDDGNRRFILVSCAEATESEPDKNLCRDVCAERARRVSLGYTNKKGEAVTGMGGGFAYFRTQRHPTETLFNSIQHEAIWTALQLIHAETVSLFEPNALIQRLEYGNTTVLYLPKINDAVLNGMKSLIAKGSILVIYSWQPGLLRQHFEDDRISFLPIPQFLVDRFGNRGIA</sequence>
<dbReference type="InterPro" id="IPR002295">
    <property type="entry name" value="N4/N6-MTase_EcoPI_Mod-like"/>
</dbReference>
<dbReference type="InterPro" id="IPR002941">
    <property type="entry name" value="DNA_methylase_N4/N6"/>
</dbReference>
<evidence type="ECO:0000313" key="9">
    <source>
        <dbReference type="Proteomes" id="UP000494216"/>
    </source>
</evidence>
<dbReference type="SUPFAM" id="SSF53335">
    <property type="entry name" value="S-adenosyl-L-methionine-dependent methyltransferases"/>
    <property type="match status" value="1"/>
</dbReference>
<dbReference type="InterPro" id="IPR002052">
    <property type="entry name" value="DNA_methylase_N6_adenine_CS"/>
</dbReference>
<dbReference type="PRINTS" id="PR00506">
    <property type="entry name" value="D21N6MTFRASE"/>
</dbReference>
<dbReference type="GO" id="GO:0032259">
    <property type="term" value="P:methylation"/>
    <property type="evidence" value="ECO:0007669"/>
    <property type="project" value="UniProtKB-KW"/>
</dbReference>
<dbReference type="Pfam" id="PF01555">
    <property type="entry name" value="N6_N4_Mtase"/>
    <property type="match status" value="1"/>
</dbReference>
<dbReference type="GO" id="GO:0008170">
    <property type="term" value="F:N-methyltransferase activity"/>
    <property type="evidence" value="ECO:0007669"/>
    <property type="project" value="InterPro"/>
</dbReference>
<evidence type="ECO:0000256" key="4">
    <source>
        <dbReference type="ARBA" id="ARBA00022679"/>
    </source>
</evidence>
<evidence type="ECO:0000256" key="5">
    <source>
        <dbReference type="ARBA" id="ARBA00022691"/>
    </source>
</evidence>
<dbReference type="GO" id="GO:0003677">
    <property type="term" value="F:DNA binding"/>
    <property type="evidence" value="ECO:0007669"/>
    <property type="project" value="InterPro"/>
</dbReference>
<keyword evidence="9" id="KW-1185">Reference proteome</keyword>
<comment type="catalytic activity">
    <reaction evidence="6">
        <text>a 2'-deoxyadenosine in DNA + S-adenosyl-L-methionine = an N(6)-methyl-2'-deoxyadenosine in DNA + S-adenosyl-L-homocysteine + H(+)</text>
        <dbReference type="Rhea" id="RHEA:15197"/>
        <dbReference type="Rhea" id="RHEA-COMP:12418"/>
        <dbReference type="Rhea" id="RHEA-COMP:12419"/>
        <dbReference type="ChEBI" id="CHEBI:15378"/>
        <dbReference type="ChEBI" id="CHEBI:57856"/>
        <dbReference type="ChEBI" id="CHEBI:59789"/>
        <dbReference type="ChEBI" id="CHEBI:90615"/>
        <dbReference type="ChEBI" id="CHEBI:90616"/>
        <dbReference type="EC" id="2.1.1.72"/>
    </reaction>
</comment>
<name>A0A8S0Y709_9GAMM</name>
<protein>
    <recommendedName>
        <fullName evidence="2">site-specific DNA-methyltransferase (adenine-specific)</fullName>
        <ecNumber evidence="2">2.1.1.72</ecNumber>
    </recommendedName>
</protein>
<dbReference type="PROSITE" id="PS00092">
    <property type="entry name" value="N6_MTASE"/>
    <property type="match status" value="1"/>
</dbReference>